<keyword evidence="1" id="KW-0812">Transmembrane</keyword>
<dbReference type="PROSITE" id="PS51934">
    <property type="entry name" value="LRAT"/>
    <property type="match status" value="2"/>
</dbReference>
<accession>A0ABN8MQ88</accession>
<gene>
    <name evidence="3" type="ORF">PEVE_00038667</name>
</gene>
<reference evidence="3 4" key="1">
    <citation type="submission" date="2022-05" db="EMBL/GenBank/DDBJ databases">
        <authorList>
            <consortium name="Genoscope - CEA"/>
            <person name="William W."/>
        </authorList>
    </citation>
    <scope>NUCLEOTIDE SEQUENCE [LARGE SCALE GENOMIC DNA]</scope>
</reference>
<name>A0ABN8MQ88_9CNID</name>
<evidence type="ECO:0000259" key="2">
    <source>
        <dbReference type="PROSITE" id="PS51934"/>
    </source>
</evidence>
<dbReference type="Gene3D" id="3.90.1720.10">
    <property type="entry name" value="endopeptidase domain like (from Nostoc punctiforme)"/>
    <property type="match status" value="2"/>
</dbReference>
<evidence type="ECO:0000313" key="3">
    <source>
        <dbReference type="EMBL" id="CAH3030883.1"/>
    </source>
</evidence>
<comment type="caution">
    <text evidence="3">The sequence shown here is derived from an EMBL/GenBank/DDBJ whole genome shotgun (WGS) entry which is preliminary data.</text>
</comment>
<keyword evidence="1" id="KW-1133">Transmembrane helix</keyword>
<feature type="transmembrane region" description="Helical" evidence="1">
    <location>
        <begin position="39"/>
        <end position="61"/>
    </location>
</feature>
<dbReference type="Pfam" id="PF04970">
    <property type="entry name" value="LRAT"/>
    <property type="match status" value="2"/>
</dbReference>
<evidence type="ECO:0000256" key="1">
    <source>
        <dbReference type="SAM" id="Phobius"/>
    </source>
</evidence>
<dbReference type="InterPro" id="IPR007053">
    <property type="entry name" value="LRAT_dom"/>
</dbReference>
<organism evidence="3 4">
    <name type="scientific">Porites evermanni</name>
    <dbReference type="NCBI Taxonomy" id="104178"/>
    <lineage>
        <taxon>Eukaryota</taxon>
        <taxon>Metazoa</taxon>
        <taxon>Cnidaria</taxon>
        <taxon>Anthozoa</taxon>
        <taxon>Hexacorallia</taxon>
        <taxon>Scleractinia</taxon>
        <taxon>Fungiina</taxon>
        <taxon>Poritidae</taxon>
        <taxon>Porites</taxon>
    </lineage>
</organism>
<dbReference type="PANTHER" id="PTHR46137:SF3">
    <property type="entry name" value="OS05G0310600 PROTEIN"/>
    <property type="match status" value="1"/>
</dbReference>
<feature type="transmembrane region" description="Helical" evidence="1">
    <location>
        <begin position="325"/>
        <end position="343"/>
    </location>
</feature>
<evidence type="ECO:0000313" key="4">
    <source>
        <dbReference type="Proteomes" id="UP001159427"/>
    </source>
</evidence>
<proteinExistence type="predicted"/>
<feature type="domain" description="LRAT" evidence="2">
    <location>
        <begin position="441"/>
        <end position="532"/>
    </location>
</feature>
<keyword evidence="4" id="KW-1185">Reference proteome</keyword>
<feature type="domain" description="LRAT" evidence="2">
    <location>
        <begin position="167"/>
        <end position="274"/>
    </location>
</feature>
<dbReference type="PANTHER" id="PTHR46137">
    <property type="entry name" value="OS05G0310600 PROTEIN"/>
    <property type="match status" value="1"/>
</dbReference>
<dbReference type="EMBL" id="CALNXI010000662">
    <property type="protein sequence ID" value="CAH3030883.1"/>
    <property type="molecule type" value="Genomic_DNA"/>
</dbReference>
<sequence length="532" mass="60322">MGKSIHQDSAMYINESLTQYRSELFGRVNKFKKENKYKFLWTIMILLCLSNNCTASAMAYMEGFVHLANGAKCIQCDNSDASKFRRYYDGDELLGAFCVKCECEYLKEALLVSPSKENCLYLGKENFYKKTVAIDTTDSSVYMVHPARTEITNLSLCADYLKPGDHIAWKRPYVIWHHALVTAVDTERNKVRVIHWSSQKGERAQITEELIDLKKERGNLYRMDYSEEVIKENPPRLVLARARSRLGDKGYDLFRDNCESFAAFCKKGVERSQQVRWLRKWMVDQLKKALGSLAGKSLQLLKASLLPQTVKVSTAEAVEKVANNLQWIGFGLVVAIEGVITIIDIKKLYRERKDGNLTRKVFIEEVTKRVTDAILVSGLAAAGGLVAGPAGIFVGIIGGMCGKLVGSWLGPKIGRAITKFIKTDDKAVKDITKLQTGDHIVSYRHFAHPRHHCIVLWHDGISKVNVIHNTFHDGVKQEWIDFVDPVYKVIYDEKDCHSANEVLARAVSKLGESSYDLITYNCKHFATWCKKR</sequence>
<protein>
    <recommendedName>
        <fullName evidence="2">LRAT domain-containing protein</fullName>
    </recommendedName>
</protein>
<keyword evidence="1" id="KW-0472">Membrane</keyword>
<dbReference type="Proteomes" id="UP001159427">
    <property type="component" value="Unassembled WGS sequence"/>
</dbReference>